<comment type="caution">
    <text evidence="1">The sequence shown here is derived from an EMBL/GenBank/DDBJ whole genome shotgun (WGS) entry which is preliminary data.</text>
</comment>
<name>A0A225DLF3_9BACT</name>
<dbReference type="AlphaFoldDB" id="A0A225DLF3"/>
<dbReference type="EMBL" id="NIDE01000005">
    <property type="protein sequence ID" value="OWK42212.1"/>
    <property type="molecule type" value="Genomic_DNA"/>
</dbReference>
<organism evidence="1 2">
    <name type="scientific">Fimbriiglobus ruber</name>
    <dbReference type="NCBI Taxonomy" id="1908690"/>
    <lineage>
        <taxon>Bacteria</taxon>
        <taxon>Pseudomonadati</taxon>
        <taxon>Planctomycetota</taxon>
        <taxon>Planctomycetia</taxon>
        <taxon>Gemmatales</taxon>
        <taxon>Gemmataceae</taxon>
        <taxon>Fimbriiglobus</taxon>
    </lineage>
</organism>
<dbReference type="RefSeq" id="WP_161967494.1">
    <property type="nucleotide sequence ID" value="NZ_NIDE01000005.1"/>
</dbReference>
<keyword evidence="2" id="KW-1185">Reference proteome</keyword>
<gene>
    <name evidence="1" type="ORF">FRUB_04290</name>
</gene>
<dbReference type="Proteomes" id="UP000214646">
    <property type="component" value="Unassembled WGS sequence"/>
</dbReference>
<sequence>MADPELKREAGNAVLKRLILWVEKEAHLAGADIEPEITSIMAKLQSGTKK</sequence>
<reference evidence="2" key="1">
    <citation type="submission" date="2017-06" db="EMBL/GenBank/DDBJ databases">
        <title>Genome analysis of Fimbriiglobus ruber SP5, the first member of the order Planctomycetales with confirmed chitinolytic capability.</title>
        <authorList>
            <person name="Ravin N.V."/>
            <person name="Rakitin A.L."/>
            <person name="Ivanova A.A."/>
            <person name="Beletsky A.V."/>
            <person name="Kulichevskaya I.S."/>
            <person name="Mardanov A.V."/>
            <person name="Dedysh S.N."/>
        </authorList>
    </citation>
    <scope>NUCLEOTIDE SEQUENCE [LARGE SCALE GENOMIC DNA]</scope>
    <source>
        <strain evidence="2">SP5</strain>
    </source>
</reference>
<protein>
    <submittedName>
        <fullName evidence="1">Uncharacterized protein</fullName>
    </submittedName>
</protein>
<evidence type="ECO:0000313" key="2">
    <source>
        <dbReference type="Proteomes" id="UP000214646"/>
    </source>
</evidence>
<evidence type="ECO:0000313" key="1">
    <source>
        <dbReference type="EMBL" id="OWK42212.1"/>
    </source>
</evidence>
<accession>A0A225DLF3</accession>
<proteinExistence type="predicted"/>